<gene>
    <name evidence="1" type="ORF">P7G31_02200</name>
</gene>
<evidence type="ECO:0000313" key="1">
    <source>
        <dbReference type="EMBL" id="MDT2731066.1"/>
    </source>
</evidence>
<proteinExistence type="predicted"/>
<dbReference type="Proteomes" id="UP001180515">
    <property type="component" value="Unassembled WGS sequence"/>
</dbReference>
<organism evidence="1 2">
    <name type="scientific">Streptococcus parauberis</name>
    <dbReference type="NCBI Taxonomy" id="1348"/>
    <lineage>
        <taxon>Bacteria</taxon>
        <taxon>Bacillati</taxon>
        <taxon>Bacillota</taxon>
        <taxon>Bacilli</taxon>
        <taxon>Lactobacillales</taxon>
        <taxon>Streptococcaceae</taxon>
        <taxon>Streptococcus</taxon>
    </lineage>
</organism>
<accession>A0AAE4HWC9</accession>
<protein>
    <submittedName>
        <fullName evidence="1">Uncharacterized protein</fullName>
    </submittedName>
</protein>
<reference evidence="1" key="1">
    <citation type="submission" date="2023-03" db="EMBL/GenBank/DDBJ databases">
        <authorList>
            <person name="Shen W."/>
            <person name="Cai J."/>
        </authorList>
    </citation>
    <scope>NUCLEOTIDE SEQUENCE</scope>
    <source>
        <strain evidence="1">P82-2</strain>
    </source>
</reference>
<name>A0AAE4HWC9_9STRE</name>
<sequence length="294" mass="33780">MRQTNIHLFTTRTNGRYKGLLEGRAQWLESLEKRYNMKTLSDTPNTYTFTATLPNFEQAQKAGSALIGYMVGTYDQSVIDITYIGNGDIEVEYTSDEDLTENFERITNSLDHTDDFEDYEEDFEDDDLTLKGDLDNYTALIGSFDTLGQAQAFTENLDDNLTNGNNFVFEQRPDTVVVYVSPQDTIANSTIQKLEEAYVKFEADYEPDTFRLSYHDMRVQQLQSLDKDTLINDIIAYELELLDYADRLLSDEPLPLDSQHGYETVELLGDEVIDLVKKLDTDKQFDGIHDYVTE</sequence>
<dbReference type="AlphaFoldDB" id="A0AAE4HWC9"/>
<evidence type="ECO:0000313" key="2">
    <source>
        <dbReference type="Proteomes" id="UP001180515"/>
    </source>
</evidence>
<comment type="caution">
    <text evidence="1">The sequence shown here is derived from an EMBL/GenBank/DDBJ whole genome shotgun (WGS) entry which is preliminary data.</text>
</comment>
<dbReference type="EMBL" id="JARQAG010000002">
    <property type="protein sequence ID" value="MDT2731066.1"/>
    <property type="molecule type" value="Genomic_DNA"/>
</dbReference>